<sequence>MRKRLYYVATVGSDIEFNSEGIETKSAVASHFIYEICERFAQIFLGRTHVNIFVKCTNIIRCTFFRET</sequence>
<dbReference type="Proteomes" id="UP000012118">
    <property type="component" value="Unassembled WGS sequence"/>
</dbReference>
<dbReference type="AlphaFoldDB" id="M6QEA0"/>
<comment type="caution">
    <text evidence="1">The sequence shown here is derived from an EMBL/GenBank/DDBJ whole genome shotgun (WGS) entry which is preliminary data.</text>
</comment>
<name>M6QEA0_9LEPT</name>
<keyword evidence="2" id="KW-1185">Reference proteome</keyword>
<evidence type="ECO:0000313" key="1">
    <source>
        <dbReference type="EMBL" id="EMN91505.1"/>
    </source>
</evidence>
<reference evidence="1 2" key="1">
    <citation type="submission" date="2013-01" db="EMBL/GenBank/DDBJ databases">
        <authorList>
            <person name="Harkins D.M."/>
            <person name="Durkin A.S."/>
            <person name="Brinkac L.M."/>
            <person name="Haft D.H."/>
            <person name="Selengut J.D."/>
            <person name="Sanka R."/>
            <person name="DePew J."/>
            <person name="Purushe J."/>
            <person name="Chanthongthip A."/>
            <person name="Lattana O."/>
            <person name="Phetsouvanh R."/>
            <person name="Newton P.N."/>
            <person name="Vinetz J.M."/>
            <person name="Sutton G.G."/>
            <person name="Nierman W.C."/>
            <person name="Fouts D.E."/>
        </authorList>
    </citation>
    <scope>NUCLEOTIDE SEQUENCE [LARGE SCALE GENOMIC DNA]</scope>
    <source>
        <strain evidence="1 2">UI 13098</strain>
    </source>
</reference>
<organism evidence="1 2">
    <name type="scientific">Leptospira weilii str. UI 13098</name>
    <dbReference type="NCBI Taxonomy" id="1088542"/>
    <lineage>
        <taxon>Bacteria</taxon>
        <taxon>Pseudomonadati</taxon>
        <taxon>Spirochaetota</taxon>
        <taxon>Spirochaetia</taxon>
        <taxon>Leptospirales</taxon>
        <taxon>Leptospiraceae</taxon>
        <taxon>Leptospira</taxon>
    </lineage>
</organism>
<accession>M6QEA0</accession>
<evidence type="ECO:0000313" key="2">
    <source>
        <dbReference type="Proteomes" id="UP000012118"/>
    </source>
</evidence>
<protein>
    <submittedName>
        <fullName evidence="1">Uncharacterized protein</fullName>
    </submittedName>
</protein>
<proteinExistence type="predicted"/>
<gene>
    <name evidence="1" type="ORF">LEP1GSC108_3445</name>
</gene>
<dbReference type="EMBL" id="AHNU02000029">
    <property type="protein sequence ID" value="EMN91505.1"/>
    <property type="molecule type" value="Genomic_DNA"/>
</dbReference>